<proteinExistence type="predicted"/>
<protein>
    <submittedName>
        <fullName evidence="1">Uncharacterized protein</fullName>
    </submittedName>
</protein>
<dbReference type="Proteomes" id="UP001595846">
    <property type="component" value="Unassembled WGS sequence"/>
</dbReference>
<sequence length="146" mass="16609">MCAFYSIHPEVAGGLGERTEMDTTRSPPEVHTLHYEFDGWLGDDLLSSHPCYIVSEQLKRVLESSKLTGFRLDDVCTSKSDQFKELQSTKELPTFYWLKVEGEPGSDDFGISDKYELIVSDAALDLMNDNTLEQAMIEEYEPEEET</sequence>
<accession>A0ABD5NMT3</accession>
<organism evidence="1 2">
    <name type="scientific">Halovivax cerinus</name>
    <dbReference type="NCBI Taxonomy" id="1487865"/>
    <lineage>
        <taxon>Archaea</taxon>
        <taxon>Methanobacteriati</taxon>
        <taxon>Methanobacteriota</taxon>
        <taxon>Stenosarchaea group</taxon>
        <taxon>Halobacteria</taxon>
        <taxon>Halobacteriales</taxon>
        <taxon>Natrialbaceae</taxon>
        <taxon>Halovivax</taxon>
    </lineage>
</organism>
<evidence type="ECO:0000313" key="1">
    <source>
        <dbReference type="EMBL" id="MFC3958342.1"/>
    </source>
</evidence>
<reference evidence="1 2" key="1">
    <citation type="journal article" date="2019" name="Int. J. Syst. Evol. Microbiol.">
        <title>The Global Catalogue of Microorganisms (GCM) 10K type strain sequencing project: providing services to taxonomists for standard genome sequencing and annotation.</title>
        <authorList>
            <consortium name="The Broad Institute Genomics Platform"/>
            <consortium name="The Broad Institute Genome Sequencing Center for Infectious Disease"/>
            <person name="Wu L."/>
            <person name="Ma J."/>
        </authorList>
    </citation>
    <scope>NUCLEOTIDE SEQUENCE [LARGE SCALE GENOMIC DNA]</scope>
    <source>
        <strain evidence="1 2">IBRC-M 10256</strain>
    </source>
</reference>
<dbReference type="AlphaFoldDB" id="A0ABD5NMT3"/>
<dbReference type="RefSeq" id="WP_256531312.1">
    <property type="nucleotide sequence ID" value="NZ_CP101824.1"/>
</dbReference>
<gene>
    <name evidence="1" type="ORF">ACFOUR_08175</name>
</gene>
<comment type="caution">
    <text evidence="1">The sequence shown here is derived from an EMBL/GenBank/DDBJ whole genome shotgun (WGS) entry which is preliminary data.</text>
</comment>
<name>A0ABD5NMT3_9EURY</name>
<evidence type="ECO:0000313" key="2">
    <source>
        <dbReference type="Proteomes" id="UP001595846"/>
    </source>
</evidence>
<keyword evidence="2" id="KW-1185">Reference proteome</keyword>
<dbReference type="EMBL" id="JBHSAQ010000003">
    <property type="protein sequence ID" value="MFC3958342.1"/>
    <property type="molecule type" value="Genomic_DNA"/>
</dbReference>
<dbReference type="GeneID" id="73904039"/>